<gene>
    <name evidence="2" type="primary">tssJ</name>
    <name evidence="2" type="ORF">FIV39_22480</name>
    <name evidence="1" type="ORF">SAMN04490186_3684</name>
</gene>
<sequence>MYRAPVLSMLLALGLLAGCASVSPYSTLTKLNLTLSASEGVNPDLHGRPSPVVVRLLELRHTVAFENADFFTLYSRAEQALPKDWVNSEELELRPGEQLALKLSVEPQSRYVGVLAAYRDLPHVQWRLVLPVARQQLTRVELMLDESGVRVVAPQAQRSEDRDAGS</sequence>
<accession>A0A1H1GRZ6</accession>
<proteinExistence type="predicted"/>
<dbReference type="RefSeq" id="WP_090403399.1">
    <property type="nucleotide sequence ID" value="NZ_FNKM01000002.1"/>
</dbReference>
<reference evidence="1 3" key="1">
    <citation type="submission" date="2016-10" db="EMBL/GenBank/DDBJ databases">
        <authorList>
            <person name="Varghese N."/>
            <person name="Submissions S."/>
        </authorList>
    </citation>
    <scope>NUCLEOTIDE SEQUENCE [LARGE SCALE GENOMIC DNA]</scope>
    <source>
        <strain evidence="1 3">BS2976</strain>
    </source>
</reference>
<dbReference type="PANTHER" id="PTHR37625">
    <property type="entry name" value="OUTER MEMBRANE LIPOPROTEIN-RELATED"/>
    <property type="match status" value="1"/>
</dbReference>
<dbReference type="AlphaFoldDB" id="A0A1H1GRZ6"/>
<dbReference type="InterPro" id="IPR038706">
    <property type="entry name" value="Type_VI_SciN-like_sf"/>
</dbReference>
<dbReference type="OrthoDB" id="5471061at2"/>
<dbReference type="NCBIfam" id="TIGR03352">
    <property type="entry name" value="VI_chp_3"/>
    <property type="match status" value="1"/>
</dbReference>
<dbReference type="InterPro" id="IPR017734">
    <property type="entry name" value="T6SS_SciN"/>
</dbReference>
<dbReference type="Pfam" id="PF12790">
    <property type="entry name" value="T6SS-SciN"/>
    <property type="match status" value="1"/>
</dbReference>
<evidence type="ECO:0000313" key="3">
    <source>
        <dbReference type="Proteomes" id="UP000198740"/>
    </source>
</evidence>
<comment type="caution">
    <text evidence="2">The sequence shown here is derived from an EMBL/GenBank/DDBJ whole genome shotgun (WGS) entry which is preliminary data.</text>
</comment>
<protein>
    <submittedName>
        <fullName evidence="2">Type VI secretion system lipoprotein TssJ</fullName>
    </submittedName>
    <submittedName>
        <fullName evidence="1">Type VI secretion system protein VasD</fullName>
    </submittedName>
</protein>
<dbReference type="Gene3D" id="2.60.40.4150">
    <property type="entry name" value="Type VI secretion system, lipoprotein SciN"/>
    <property type="match status" value="1"/>
</dbReference>
<organism evidence="2 4">
    <name type="scientific">Pseudomonas grimontii</name>
    <dbReference type="NCBI Taxonomy" id="129847"/>
    <lineage>
        <taxon>Bacteria</taxon>
        <taxon>Pseudomonadati</taxon>
        <taxon>Pseudomonadota</taxon>
        <taxon>Gammaproteobacteria</taxon>
        <taxon>Pseudomonadales</taxon>
        <taxon>Pseudomonadaceae</taxon>
        <taxon>Pseudomonas</taxon>
    </lineage>
</organism>
<dbReference type="Proteomes" id="UP000317267">
    <property type="component" value="Unassembled WGS sequence"/>
</dbReference>
<reference evidence="2 4" key="2">
    <citation type="submission" date="2019-06" db="EMBL/GenBank/DDBJ databases">
        <title>Pseudomonas bimorpha sp. nov. isolated from bovine raw milk and skim milk concentrate.</title>
        <authorList>
            <person name="Hofmann K."/>
            <person name="Huptas C."/>
            <person name="Doll E."/>
            <person name="Scherer S."/>
            <person name="Wenning M."/>
        </authorList>
    </citation>
    <scope>NUCLEOTIDE SEQUENCE [LARGE SCALE GENOMIC DNA]</scope>
    <source>
        <strain evidence="2 4">DSM 17515</strain>
    </source>
</reference>
<evidence type="ECO:0000313" key="1">
    <source>
        <dbReference type="EMBL" id="SDR15909.1"/>
    </source>
</evidence>
<keyword evidence="2" id="KW-0449">Lipoprotein</keyword>
<evidence type="ECO:0000313" key="2">
    <source>
        <dbReference type="EMBL" id="TWR63510.1"/>
    </source>
</evidence>
<dbReference type="PROSITE" id="PS51257">
    <property type="entry name" value="PROKAR_LIPOPROTEIN"/>
    <property type="match status" value="1"/>
</dbReference>
<dbReference type="EMBL" id="VFES01000015">
    <property type="protein sequence ID" value="TWR63510.1"/>
    <property type="molecule type" value="Genomic_DNA"/>
</dbReference>
<dbReference type="PANTHER" id="PTHR37625:SF4">
    <property type="entry name" value="OUTER MEMBRANE LIPOPROTEIN"/>
    <property type="match status" value="1"/>
</dbReference>
<keyword evidence="3" id="KW-1185">Reference proteome</keyword>
<dbReference type="EMBL" id="FNKM01000002">
    <property type="protein sequence ID" value="SDR15909.1"/>
    <property type="molecule type" value="Genomic_DNA"/>
</dbReference>
<name>A0A1H1GRZ6_9PSED</name>
<evidence type="ECO:0000313" key="4">
    <source>
        <dbReference type="Proteomes" id="UP000317267"/>
    </source>
</evidence>
<dbReference type="Proteomes" id="UP000198740">
    <property type="component" value="Unassembled WGS sequence"/>
</dbReference>